<proteinExistence type="predicted"/>
<dbReference type="SUPFAM" id="SSF50939">
    <property type="entry name" value="Sialidases"/>
    <property type="match status" value="2"/>
</dbReference>
<sequence length="465" mass="50063">MKHTLLRAAAAGCLAASCAAALGGCAGAAGPQADSHRHPVAGAVELSIVGPGWAANSVNAVVFRKNALASDGVDQYIAYYDGDGVVTLGKRKLAGGPWHVQRTPYRGNVRDAHNTISIMVDGAGYLHLAWDHHNNALHYARSVAPGSLAMRTAPMTGRDEGSLSYPEFFRLADGGLLFFYRDGGSGRGNLVLNRYDPTTMSWTRLHANLIDGEGRRNAYWQACVDGAGTVHVSWVWRESPDVASNHDMAYARSRDGGLTWEDSSGKPYALPIKAAGAEYAARIPQGSELINQTSMAADAQGRPYIASYWREPGSAVPQYRVLYKTADGGAWRRLDLDFRRTPFSLSGAGTKAIPVSRPQLLVRARGAGDASRAGAPVGALLVFRDRDRGDGVSAVRIDDVAAGRWRVEDLDTAPLGAWEPSFDTELWRRDGVLDLFLQAVRQVDGEGLADAAPTPVRVLRWRPGF</sequence>
<evidence type="ECO:0000256" key="1">
    <source>
        <dbReference type="SAM" id="SignalP"/>
    </source>
</evidence>
<keyword evidence="3" id="KW-1185">Reference proteome</keyword>
<evidence type="ECO:0000313" key="2">
    <source>
        <dbReference type="EMBL" id="QJE01894.1"/>
    </source>
</evidence>
<keyword evidence="1" id="KW-0732">Signal</keyword>
<protein>
    <submittedName>
        <fullName evidence="2">Neuraminidase</fullName>
    </submittedName>
</protein>
<dbReference type="RefSeq" id="WP_170203981.1">
    <property type="nucleotide sequence ID" value="NZ_CP051685.1"/>
</dbReference>
<gene>
    <name evidence="2" type="ORF">HH212_19255</name>
</gene>
<dbReference type="AlphaFoldDB" id="A0A7Z2VZ46"/>
<feature type="signal peptide" evidence="1">
    <location>
        <begin position="1"/>
        <end position="28"/>
    </location>
</feature>
<dbReference type="EMBL" id="CP051685">
    <property type="protein sequence ID" value="QJE01894.1"/>
    <property type="molecule type" value="Genomic_DNA"/>
</dbReference>
<dbReference type="Proteomes" id="UP000502415">
    <property type="component" value="Chromosome"/>
</dbReference>
<dbReference type="Pfam" id="PF15892">
    <property type="entry name" value="BNR_4"/>
    <property type="match status" value="1"/>
</dbReference>
<reference evidence="2 3" key="1">
    <citation type="submission" date="2020-04" db="EMBL/GenBank/DDBJ databases">
        <title>Genome sequencing of novel species.</title>
        <authorList>
            <person name="Heo J."/>
            <person name="Kim S.-J."/>
            <person name="Kim J.-S."/>
            <person name="Hong S.-B."/>
            <person name="Kwon S.-W."/>
        </authorList>
    </citation>
    <scope>NUCLEOTIDE SEQUENCE [LARGE SCALE GENOMIC DNA]</scope>
    <source>
        <strain evidence="2 3">GN2-R2</strain>
    </source>
</reference>
<dbReference type="InterPro" id="IPR036278">
    <property type="entry name" value="Sialidase_sf"/>
</dbReference>
<dbReference type="KEGG" id="mfy:HH212_19255"/>
<dbReference type="PROSITE" id="PS51257">
    <property type="entry name" value="PROKAR_LIPOPROTEIN"/>
    <property type="match status" value="1"/>
</dbReference>
<feature type="chain" id="PRO_5030931031" evidence="1">
    <location>
        <begin position="29"/>
        <end position="465"/>
    </location>
</feature>
<evidence type="ECO:0000313" key="3">
    <source>
        <dbReference type="Proteomes" id="UP000502415"/>
    </source>
</evidence>
<organism evidence="2 3">
    <name type="scientific">Massilia forsythiae</name>
    <dbReference type="NCBI Taxonomy" id="2728020"/>
    <lineage>
        <taxon>Bacteria</taxon>
        <taxon>Pseudomonadati</taxon>
        <taxon>Pseudomonadota</taxon>
        <taxon>Betaproteobacteria</taxon>
        <taxon>Burkholderiales</taxon>
        <taxon>Oxalobacteraceae</taxon>
        <taxon>Telluria group</taxon>
        <taxon>Massilia</taxon>
    </lineage>
</organism>
<accession>A0A7Z2VZ46</accession>
<name>A0A7Z2VZ46_9BURK</name>